<organism evidence="2 3">
    <name type="scientific">Mytilus coruscus</name>
    <name type="common">Sea mussel</name>
    <dbReference type="NCBI Taxonomy" id="42192"/>
    <lineage>
        <taxon>Eukaryota</taxon>
        <taxon>Metazoa</taxon>
        <taxon>Spiralia</taxon>
        <taxon>Lophotrochozoa</taxon>
        <taxon>Mollusca</taxon>
        <taxon>Bivalvia</taxon>
        <taxon>Autobranchia</taxon>
        <taxon>Pteriomorphia</taxon>
        <taxon>Mytilida</taxon>
        <taxon>Mytiloidea</taxon>
        <taxon>Mytilidae</taxon>
        <taxon>Mytilinae</taxon>
        <taxon>Mytilus</taxon>
    </lineage>
</organism>
<accession>A0A6J8C0B3</accession>
<evidence type="ECO:0000313" key="2">
    <source>
        <dbReference type="EMBL" id="CAC5388469.1"/>
    </source>
</evidence>
<evidence type="ECO:0000256" key="1">
    <source>
        <dbReference type="SAM" id="Coils"/>
    </source>
</evidence>
<keyword evidence="1" id="KW-0175">Coiled coil</keyword>
<evidence type="ECO:0008006" key="4">
    <source>
        <dbReference type="Google" id="ProtNLM"/>
    </source>
</evidence>
<protein>
    <recommendedName>
        <fullName evidence="4">DZIP3-like HEPN domain-containing protein</fullName>
    </recommendedName>
</protein>
<proteinExistence type="predicted"/>
<dbReference type="OrthoDB" id="6083162at2759"/>
<dbReference type="EMBL" id="CACVKT020004165">
    <property type="protein sequence ID" value="CAC5388469.1"/>
    <property type="molecule type" value="Genomic_DNA"/>
</dbReference>
<dbReference type="AlphaFoldDB" id="A0A6J8C0B3"/>
<dbReference type="Proteomes" id="UP000507470">
    <property type="component" value="Unassembled WGS sequence"/>
</dbReference>
<gene>
    <name evidence="2" type="ORF">MCOR_23729</name>
</gene>
<reference evidence="2 3" key="1">
    <citation type="submission" date="2020-06" db="EMBL/GenBank/DDBJ databases">
        <authorList>
            <person name="Li R."/>
            <person name="Bekaert M."/>
        </authorList>
    </citation>
    <scope>NUCLEOTIDE SEQUENCE [LARGE SCALE GENOMIC DNA]</scope>
    <source>
        <strain evidence="3">wild</strain>
    </source>
</reference>
<sequence>MASRLSQEEENYVRMSLLLTGISPRAARALFDHEFAPLCLDSSLKKEYNKLRDLKQNRVINQSQWNLLFPRFPARLSWSGAINNEKIEKSRRRFNRGVTSYISKIGCKSIKRLDFEYKHPALFDADGAISRLGGQGMKQECDNLKVKTLDQTNQEIMLDIKHSNDEIMKLKKSVERLKKANEDMTVELNELKTSHADTVPWNIRGEYLTVNNCYL</sequence>
<name>A0A6J8C0B3_MYTCO</name>
<evidence type="ECO:0000313" key="3">
    <source>
        <dbReference type="Proteomes" id="UP000507470"/>
    </source>
</evidence>
<feature type="coiled-coil region" evidence="1">
    <location>
        <begin position="160"/>
        <end position="194"/>
    </location>
</feature>
<keyword evidence="3" id="KW-1185">Reference proteome</keyword>